<name>A0A933GLF8_UNCTE</name>
<dbReference type="GO" id="GO:0003824">
    <property type="term" value="F:catalytic activity"/>
    <property type="evidence" value="ECO:0007669"/>
    <property type="project" value="UniProtKB-ARBA"/>
</dbReference>
<accession>A0A933GLF8</accession>
<dbReference type="SUPFAM" id="SSF52096">
    <property type="entry name" value="ClpP/crotonase"/>
    <property type="match status" value="1"/>
</dbReference>
<organism evidence="1 2">
    <name type="scientific">Tectimicrobiota bacterium</name>
    <dbReference type="NCBI Taxonomy" id="2528274"/>
    <lineage>
        <taxon>Bacteria</taxon>
        <taxon>Pseudomonadati</taxon>
        <taxon>Nitrospinota/Tectimicrobiota group</taxon>
        <taxon>Candidatus Tectimicrobiota</taxon>
    </lineage>
</organism>
<reference evidence="1" key="1">
    <citation type="submission" date="2020-07" db="EMBL/GenBank/DDBJ databases">
        <title>Huge and variable diversity of episymbiotic CPR bacteria and DPANN archaea in groundwater ecosystems.</title>
        <authorList>
            <person name="He C.Y."/>
            <person name="Keren R."/>
            <person name="Whittaker M."/>
            <person name="Farag I.F."/>
            <person name="Doudna J."/>
            <person name="Cate J.H.D."/>
            <person name="Banfield J.F."/>
        </authorList>
    </citation>
    <scope>NUCLEOTIDE SEQUENCE</scope>
    <source>
        <strain evidence="1">NC_groundwater_1482_Ag_S-0.65um_47_24</strain>
    </source>
</reference>
<dbReference type="Gene3D" id="3.90.226.10">
    <property type="entry name" value="2-enoyl-CoA Hydratase, Chain A, domain 1"/>
    <property type="match status" value="1"/>
</dbReference>
<dbReference type="InterPro" id="IPR001753">
    <property type="entry name" value="Enoyl-CoA_hydra/iso"/>
</dbReference>
<dbReference type="Proteomes" id="UP000772181">
    <property type="component" value="Unassembled WGS sequence"/>
</dbReference>
<dbReference type="InterPro" id="IPR029045">
    <property type="entry name" value="ClpP/crotonase-like_dom_sf"/>
</dbReference>
<dbReference type="Pfam" id="PF00378">
    <property type="entry name" value="ECH_1"/>
    <property type="match status" value="1"/>
</dbReference>
<dbReference type="AlphaFoldDB" id="A0A933GLF8"/>
<protein>
    <submittedName>
        <fullName evidence="1">Enoyl-CoA hydratase/isomerase family protein</fullName>
    </submittedName>
</protein>
<dbReference type="CDD" id="cd06558">
    <property type="entry name" value="crotonase-like"/>
    <property type="match status" value="1"/>
</dbReference>
<comment type="caution">
    <text evidence="1">The sequence shown here is derived from an EMBL/GenBank/DDBJ whole genome shotgun (WGS) entry which is preliminary data.</text>
</comment>
<gene>
    <name evidence="1" type="ORF">HY730_04390</name>
</gene>
<proteinExistence type="predicted"/>
<dbReference type="EMBL" id="JACQWF010000200">
    <property type="protein sequence ID" value="MBI4595601.1"/>
    <property type="molecule type" value="Genomic_DNA"/>
</dbReference>
<evidence type="ECO:0000313" key="1">
    <source>
        <dbReference type="EMBL" id="MBI4595601.1"/>
    </source>
</evidence>
<sequence length="79" mass="8930">MMNYDTIVFEKRDGIAKISLNQPDKLNALNTKMITELYEALKESGMDPEVRCIITKGTSPPFIRSDASSCRFYHDSLGL</sequence>
<evidence type="ECO:0000313" key="2">
    <source>
        <dbReference type="Proteomes" id="UP000772181"/>
    </source>
</evidence>